<comment type="caution">
    <text evidence="1">The sequence shown here is derived from an EMBL/GenBank/DDBJ whole genome shotgun (WGS) entry which is preliminary data.</text>
</comment>
<proteinExistence type="predicted"/>
<evidence type="ECO:0000313" key="1">
    <source>
        <dbReference type="EMBL" id="KAK3078197.1"/>
    </source>
</evidence>
<name>A0ACC3DNA8_9PEZI</name>
<dbReference type="Proteomes" id="UP001186974">
    <property type="component" value="Unassembled WGS sequence"/>
</dbReference>
<keyword evidence="2" id="KW-1185">Reference proteome</keyword>
<organism evidence="1 2">
    <name type="scientific">Coniosporium uncinatum</name>
    <dbReference type="NCBI Taxonomy" id="93489"/>
    <lineage>
        <taxon>Eukaryota</taxon>
        <taxon>Fungi</taxon>
        <taxon>Dikarya</taxon>
        <taxon>Ascomycota</taxon>
        <taxon>Pezizomycotina</taxon>
        <taxon>Dothideomycetes</taxon>
        <taxon>Dothideomycetes incertae sedis</taxon>
        <taxon>Coniosporium</taxon>
    </lineage>
</organism>
<reference evidence="1" key="1">
    <citation type="submission" date="2024-09" db="EMBL/GenBank/DDBJ databases">
        <title>Black Yeasts Isolated from many extreme environments.</title>
        <authorList>
            <person name="Coleine C."/>
            <person name="Stajich J.E."/>
            <person name="Selbmann L."/>
        </authorList>
    </citation>
    <scope>NUCLEOTIDE SEQUENCE</scope>
    <source>
        <strain evidence="1">CCFEE 5737</strain>
    </source>
</reference>
<feature type="non-terminal residue" evidence="1">
    <location>
        <position position="88"/>
    </location>
</feature>
<gene>
    <name evidence="1" type="ORF">LTS18_008190</name>
</gene>
<protein>
    <submittedName>
        <fullName evidence="1">Uncharacterized protein</fullName>
    </submittedName>
</protein>
<dbReference type="EMBL" id="JAWDJW010002111">
    <property type="protein sequence ID" value="KAK3078197.1"/>
    <property type="molecule type" value="Genomic_DNA"/>
</dbReference>
<sequence>MTEWRDRGYVPDSDEEEERSLSTESESQGQNVVVGGQSAQEEKRDASCRVNGSPQALAAVSEAVKSLLVSEHAGGLADGLKSTEIEED</sequence>
<accession>A0ACC3DNA8</accession>
<evidence type="ECO:0000313" key="2">
    <source>
        <dbReference type="Proteomes" id="UP001186974"/>
    </source>
</evidence>